<evidence type="ECO:0000256" key="2">
    <source>
        <dbReference type="ARBA" id="ARBA00022801"/>
    </source>
</evidence>
<dbReference type="InterPro" id="IPR029058">
    <property type="entry name" value="AB_hydrolase_fold"/>
</dbReference>
<keyword evidence="5" id="KW-1185">Reference proteome</keyword>
<organism evidence="4 5">
    <name type="scientific">Chrysosporum bergii ANA360D</name>
    <dbReference type="NCBI Taxonomy" id="617107"/>
    <lineage>
        <taxon>Bacteria</taxon>
        <taxon>Bacillati</taxon>
        <taxon>Cyanobacteriota</taxon>
        <taxon>Cyanophyceae</taxon>
        <taxon>Nostocales</taxon>
        <taxon>Nodulariaceae</taxon>
        <taxon>Chrysosporum</taxon>
    </lineage>
</organism>
<dbReference type="PANTHER" id="PTHR10655">
    <property type="entry name" value="LYSOPHOSPHOLIPASE-RELATED"/>
    <property type="match status" value="1"/>
</dbReference>
<gene>
    <name evidence="4" type="ORF">NWP17_14725</name>
</gene>
<name>A0AA43GU39_9CYAN</name>
<dbReference type="RefSeq" id="WP_280655637.1">
    <property type="nucleotide sequence ID" value="NZ_JANQDH010000098.1"/>
</dbReference>
<accession>A0AA43GU39</accession>
<reference evidence="4 5" key="1">
    <citation type="journal article" date="2023" name="J. Phycol.">
        <title>Chrysosporum ovalisporum is synonymous with the true-branching cyanobacterium Umezakia natans (Nostocales/Aphanizomenonaceae).</title>
        <authorList>
            <person name="McGregor G.B."/>
            <person name="Sendall B.C."/>
            <person name="Niiyama Y."/>
            <person name="Tuji A."/>
            <person name="Willis A."/>
        </authorList>
    </citation>
    <scope>NUCLEOTIDE SEQUENCE [LARGE SCALE GENOMIC DNA]</scope>
    <source>
        <strain evidence="4 5">ANA360D</strain>
    </source>
</reference>
<dbReference type="InterPro" id="IPR050565">
    <property type="entry name" value="LYPA1-2/EST-like"/>
</dbReference>
<dbReference type="Proteomes" id="UP001159387">
    <property type="component" value="Unassembled WGS sequence"/>
</dbReference>
<proteinExistence type="inferred from homology"/>
<protein>
    <submittedName>
        <fullName evidence="4">Alpha/beta hydrolase</fullName>
    </submittedName>
</protein>
<feature type="domain" description="Phospholipase/carboxylesterase/thioesterase" evidence="3">
    <location>
        <begin position="17"/>
        <end position="209"/>
    </location>
</feature>
<dbReference type="Pfam" id="PF02230">
    <property type="entry name" value="Abhydrolase_2"/>
    <property type="match status" value="1"/>
</dbReference>
<dbReference type="SUPFAM" id="SSF53474">
    <property type="entry name" value="alpha/beta-Hydrolases"/>
    <property type="match status" value="1"/>
</dbReference>
<evidence type="ECO:0000313" key="5">
    <source>
        <dbReference type="Proteomes" id="UP001159387"/>
    </source>
</evidence>
<dbReference type="GO" id="GO:0016787">
    <property type="term" value="F:hydrolase activity"/>
    <property type="evidence" value="ECO:0007669"/>
    <property type="project" value="UniProtKB-KW"/>
</dbReference>
<dbReference type="InterPro" id="IPR003140">
    <property type="entry name" value="PLipase/COase/thioEstase"/>
</dbReference>
<sequence>MSNPDPSLQFISVPPANSQPPAGLIVCLHGWGANAEDAASLSPFFNLPNYQFLFPNAPFPFPHSVTGRAWYDLRIDNMYEGVMESKQLLMDWLLSLPTTTGVPLSRTILSGFSQGAAMTLDVGLKLPLAGLVVMSGYLHPDVVTTTKKDFPPMLIMHGRYDEVVPLAAALKAREAMASLGVAVEYREFDTGHEIRPEMLNVLRDFVSNLIV</sequence>
<dbReference type="AlphaFoldDB" id="A0AA43GU39"/>
<evidence type="ECO:0000313" key="4">
    <source>
        <dbReference type="EMBL" id="MDH6061671.1"/>
    </source>
</evidence>
<keyword evidence="2 4" id="KW-0378">Hydrolase</keyword>
<dbReference type="Gene3D" id="3.40.50.1820">
    <property type="entry name" value="alpha/beta hydrolase"/>
    <property type="match status" value="1"/>
</dbReference>
<comment type="caution">
    <text evidence="4">The sequence shown here is derived from an EMBL/GenBank/DDBJ whole genome shotgun (WGS) entry which is preliminary data.</text>
</comment>
<dbReference type="EMBL" id="JANQDH010000098">
    <property type="protein sequence ID" value="MDH6061671.1"/>
    <property type="molecule type" value="Genomic_DNA"/>
</dbReference>
<comment type="similarity">
    <text evidence="1">Belongs to the AB hydrolase superfamily. AB hydrolase 2 family.</text>
</comment>
<evidence type="ECO:0000256" key="1">
    <source>
        <dbReference type="ARBA" id="ARBA00006499"/>
    </source>
</evidence>
<evidence type="ECO:0000259" key="3">
    <source>
        <dbReference type="Pfam" id="PF02230"/>
    </source>
</evidence>
<dbReference type="PANTHER" id="PTHR10655:SF17">
    <property type="entry name" value="LYSOPHOSPHOLIPASE-LIKE PROTEIN 1"/>
    <property type="match status" value="1"/>
</dbReference>